<keyword evidence="2" id="KW-1227">Viral tail protein</keyword>
<feature type="domain" description="Peptidase S74" evidence="3">
    <location>
        <begin position="905"/>
        <end position="1029"/>
    </location>
</feature>
<organism evidence="4">
    <name type="scientific">uncultured Caudovirales phage</name>
    <dbReference type="NCBI Taxonomy" id="2100421"/>
    <lineage>
        <taxon>Viruses</taxon>
        <taxon>Duplodnaviria</taxon>
        <taxon>Heunggongvirae</taxon>
        <taxon>Uroviricota</taxon>
        <taxon>Caudoviricetes</taxon>
        <taxon>Peduoviridae</taxon>
        <taxon>Maltschvirus</taxon>
        <taxon>Maltschvirus maltsch</taxon>
    </lineage>
</organism>
<evidence type="ECO:0000256" key="1">
    <source>
        <dbReference type="ARBA" id="ARBA00004328"/>
    </source>
</evidence>
<comment type="subcellular location">
    <subcellularLocation>
        <location evidence="1">Virion</location>
    </subcellularLocation>
</comment>
<gene>
    <name evidence="4" type="ORF">UFOVP395_67</name>
</gene>
<evidence type="ECO:0000313" key="4">
    <source>
        <dbReference type="EMBL" id="CAB4140732.1"/>
    </source>
</evidence>
<evidence type="ECO:0000256" key="2">
    <source>
        <dbReference type="ARBA" id="ARBA00022732"/>
    </source>
</evidence>
<dbReference type="EMBL" id="LR796380">
    <property type="protein sequence ID" value="CAB4140732.1"/>
    <property type="molecule type" value="Genomic_DNA"/>
</dbReference>
<reference evidence="4" key="1">
    <citation type="submission" date="2020-04" db="EMBL/GenBank/DDBJ databases">
        <authorList>
            <person name="Chiriac C."/>
            <person name="Salcher M."/>
            <person name="Ghai R."/>
            <person name="Kavagutti S V."/>
        </authorList>
    </citation>
    <scope>NUCLEOTIDE SEQUENCE</scope>
</reference>
<dbReference type="Gene3D" id="1.10.10.10">
    <property type="entry name" value="Winged helix-like DNA-binding domain superfamily/Winged helix DNA-binding domain"/>
    <property type="match status" value="1"/>
</dbReference>
<dbReference type="GO" id="GO:0098015">
    <property type="term" value="C:virus tail"/>
    <property type="evidence" value="ECO:0007669"/>
    <property type="project" value="UniProtKB-KW"/>
</dbReference>
<keyword evidence="2" id="KW-0946">Virion</keyword>
<dbReference type="InterPro" id="IPR030392">
    <property type="entry name" value="S74_ICA"/>
</dbReference>
<sequence length="1029" mass="107307">MSETVGLSNFATIANAMFNSVTANATAIQSMSVGGHMINATAFAGTANNATNLGGVAAASYQLNSTLAANVATMTANAATFANSSSTNTFTVGTAAYFVANGNVGIGTASPAIKLEVVGPGRFSNSSFANGAAGTNLVLRTPGAAQGEVAALSLWGTFTSTTDNGPRRIADITSGFSGGAWGNEYLSFNVGTGGGSNDGANTNLERIRITGNGNVGIGTSTPSVRLEIAAVSSAASDTWAGGTDFLELTAASGSAFSEQAIVFQETGTNIGAKIGVKNRANGAYDILFATRDNSSTTSTMTERMRIAANGNIGIGNSTPANPFVISDKTTDPSVFITASNSTFVAVYGTQGYGSQVGFISRRADGTAASPLATGGGNRLCYLIGASSPDGNTWFNSTAINFHAESTTNSTSAASYMNFMTTGTGATSRTERMRITSGGNVGIGTSSPNATLAVTGTANVSGNVVVGGSLNAANVTATLFTGNLTGTAASATSPVFAGDAVNRANITTRVDSGFYEHDSGTTAEGWPVNDSGWQHMISCTHSNDGNYFAMQIAATFGGQNWYFRNTNGGGTQAWSTMLHSGNFNSYAPTLTGTGASGNWGINVTGNAATVTNGVYTTGTQTITGQKSFNTDNTSIANANGGLSRLEVLGTGGAAFMTFHRPGAFAAYFGLDSDNVWKVGGWSTGSVAYPILHSNNFNSYSPTLTGTGASGNWGINVTGNAATVTNGVYTSGDQTIGNTKNFNGSLRNIVSSGWSNFYLGGGEGGYLWMHMGGDNTNELRFGRVNRSTFNWEANPFIMNMGNGIFTVTGEVRTPVFRLSSDANSYWAANEMVLRGASPTIFFRDTDHNSAMLHNNSSLLYVLRGGNDTTSWNTVGSGWWPLTINLTNNDISLGGNISAAYNIIAYASDKRLKENIKEIPDAIEKIKKIRGVTFDWRDKADELGFKPERKYNDVGVIAQEIEEVLPQVVTLAPFDKWIPDPGTDYSAEELQRVGMSRSGENYKTVQYDRVVPLLIQAIKELTAKVEALEARG</sequence>
<name>A0A6J5M3D2_9CAUD</name>
<dbReference type="Pfam" id="PF13884">
    <property type="entry name" value="Peptidase_S74"/>
    <property type="match status" value="1"/>
</dbReference>
<dbReference type="InterPro" id="IPR036388">
    <property type="entry name" value="WH-like_DNA-bd_sf"/>
</dbReference>
<evidence type="ECO:0000259" key="3">
    <source>
        <dbReference type="PROSITE" id="PS51688"/>
    </source>
</evidence>
<protein>
    <submittedName>
        <fullName evidence="4">Intramolecular chaperone auto-processing domain containing protein</fullName>
    </submittedName>
</protein>
<dbReference type="PROSITE" id="PS51688">
    <property type="entry name" value="ICA"/>
    <property type="match status" value="1"/>
</dbReference>
<proteinExistence type="predicted"/>
<accession>A0A6J5M3D2</accession>